<evidence type="ECO:0000313" key="3">
    <source>
        <dbReference type="Proteomes" id="UP001149821"/>
    </source>
</evidence>
<dbReference type="SUPFAM" id="SSF55729">
    <property type="entry name" value="Acyl-CoA N-acyltransferases (Nat)"/>
    <property type="match status" value="1"/>
</dbReference>
<organism evidence="2 3">
    <name type="scientific">Enterovibrio qingdaonensis</name>
    <dbReference type="NCBI Taxonomy" id="2899818"/>
    <lineage>
        <taxon>Bacteria</taxon>
        <taxon>Pseudomonadati</taxon>
        <taxon>Pseudomonadota</taxon>
        <taxon>Gammaproteobacteria</taxon>
        <taxon>Vibrionales</taxon>
        <taxon>Vibrionaceae</taxon>
        <taxon>Enterovibrio</taxon>
    </lineage>
</organism>
<sequence>MEVIRLPPESVPNYSTEITALLRHVFANPDMQVICNEELATYVVIMDGGQLIACSSAHVREMEQANQTFLAGVIGSVAVHPEWRAKGLCKMLINELEEHLVMRGVDVSFLFAYKPEVYQSNGYLLLNAPIHHFDDISNTWKRFIYRGGMVKHLSTLTLDPETEIDFRGCVY</sequence>
<evidence type="ECO:0000259" key="1">
    <source>
        <dbReference type="PROSITE" id="PS51186"/>
    </source>
</evidence>
<dbReference type="EMBL" id="JAJUBB010000016">
    <property type="protein sequence ID" value="MDD1783144.1"/>
    <property type="molecule type" value="Genomic_DNA"/>
</dbReference>
<evidence type="ECO:0000313" key="2">
    <source>
        <dbReference type="EMBL" id="MDD1783144.1"/>
    </source>
</evidence>
<comment type="caution">
    <text evidence="2">The sequence shown here is derived from an EMBL/GenBank/DDBJ whole genome shotgun (WGS) entry which is preliminary data.</text>
</comment>
<name>A0ABT5QQ82_9GAMM</name>
<keyword evidence="3" id="KW-1185">Reference proteome</keyword>
<dbReference type="Pfam" id="PF13527">
    <property type="entry name" value="Acetyltransf_9"/>
    <property type="match status" value="1"/>
</dbReference>
<dbReference type="CDD" id="cd04301">
    <property type="entry name" value="NAT_SF"/>
    <property type="match status" value="1"/>
</dbReference>
<gene>
    <name evidence="2" type="ORF">LRP49_18415</name>
</gene>
<feature type="domain" description="N-acetyltransferase" evidence="1">
    <location>
        <begin position="1"/>
        <end position="145"/>
    </location>
</feature>
<dbReference type="InterPro" id="IPR000182">
    <property type="entry name" value="GNAT_dom"/>
</dbReference>
<reference evidence="2" key="1">
    <citation type="submission" date="2021-12" db="EMBL/GenBank/DDBJ databases">
        <title>Enterovibrio ZSDZ35 sp. nov. and Enterovibrio ZSDZ42 sp. nov., isolated from coastal seawater in Qingdao.</title>
        <authorList>
            <person name="Zhang P."/>
        </authorList>
    </citation>
    <scope>NUCLEOTIDE SEQUENCE</scope>
    <source>
        <strain evidence="2">ZSDZ35</strain>
    </source>
</reference>
<proteinExistence type="predicted"/>
<dbReference type="RefSeq" id="WP_274143817.1">
    <property type="nucleotide sequence ID" value="NZ_JAJUBB010000016.1"/>
</dbReference>
<dbReference type="Proteomes" id="UP001149821">
    <property type="component" value="Unassembled WGS sequence"/>
</dbReference>
<protein>
    <submittedName>
        <fullName evidence="2">GNAT family N-acetyltransferase</fullName>
    </submittedName>
</protein>
<dbReference type="Gene3D" id="3.40.630.30">
    <property type="match status" value="1"/>
</dbReference>
<accession>A0ABT5QQ82</accession>
<dbReference type="InterPro" id="IPR016181">
    <property type="entry name" value="Acyl_CoA_acyltransferase"/>
</dbReference>
<dbReference type="PROSITE" id="PS51186">
    <property type="entry name" value="GNAT"/>
    <property type="match status" value="1"/>
</dbReference>